<dbReference type="PANTHER" id="PTHR33392">
    <property type="entry name" value="POLYISOPRENYL-TEICHOIC ACID--PEPTIDOGLYCAN TEICHOIC ACID TRANSFERASE TAGU"/>
    <property type="match status" value="1"/>
</dbReference>
<dbReference type="EMBL" id="AP027141">
    <property type="protein sequence ID" value="BDV31988.1"/>
    <property type="molecule type" value="Genomic_DNA"/>
</dbReference>
<comment type="similarity">
    <text evidence="1">Belongs to the LytR/CpsA/Psr (LCP) family.</text>
</comment>
<sequence>MSRGFESHTLRKHGDCVPGVEFPQPERTRVSKQNDVKGARRQTVARHGVLTSPNAFAQMLTIVAVGLAVVLVSVLGITGFAVLNTAQAIGANAVSLGDDEEIPPSIGAIEGGVNLLLVGTDSCEGQDVKLFPRCAHDAGGERNDVTMLVHISDNPRRVTVVSFPRDMFVPIPSCPYADGTGNYSAMSAQKINSSYGYGGLACTVLTVEALTGEDIQFAGAIRWTGVINMSDAIGGVDVCVEGDINDKHTGLHLKAGNHTLQGEEALQFLRIRHGIGDGSDLGRISNQQQFMGSMVRKLQSESVLANPSVLFNLATTAMAQVENKQLVLSQSLTNPTLMVQIAMAVKDVDYSDIVFVQYPTAYGSVNGESGVLPLTEPADVLFQALRDNKALELTGEASGGFGVEVTGEATKPSASPTATPGKSSSPSPSATEEPDEAVALPSQVTGSTAADVTCTKPEG</sequence>
<feature type="compositionally biased region" description="Basic and acidic residues" evidence="2">
    <location>
        <begin position="1"/>
        <end position="15"/>
    </location>
</feature>
<accession>A0ABM8E204</accession>
<evidence type="ECO:0000256" key="2">
    <source>
        <dbReference type="SAM" id="MobiDB-lite"/>
    </source>
</evidence>
<keyword evidence="6" id="KW-1185">Reference proteome</keyword>
<protein>
    <submittedName>
        <fullName evidence="5">Transcriptional regulator</fullName>
    </submittedName>
</protein>
<proteinExistence type="inferred from homology"/>
<evidence type="ECO:0000256" key="1">
    <source>
        <dbReference type="ARBA" id="ARBA00006068"/>
    </source>
</evidence>
<organism evidence="5 6">
    <name type="scientific">Microbacterium terricola</name>
    <dbReference type="NCBI Taxonomy" id="344163"/>
    <lineage>
        <taxon>Bacteria</taxon>
        <taxon>Bacillati</taxon>
        <taxon>Actinomycetota</taxon>
        <taxon>Actinomycetes</taxon>
        <taxon>Micrococcales</taxon>
        <taxon>Microbacteriaceae</taxon>
        <taxon>Microbacterium</taxon>
    </lineage>
</organism>
<dbReference type="Proteomes" id="UP001317779">
    <property type="component" value="Chromosome"/>
</dbReference>
<evidence type="ECO:0000259" key="4">
    <source>
        <dbReference type="Pfam" id="PF03816"/>
    </source>
</evidence>
<evidence type="ECO:0000256" key="3">
    <source>
        <dbReference type="SAM" id="Phobius"/>
    </source>
</evidence>
<keyword evidence="3" id="KW-0472">Membrane</keyword>
<keyword evidence="3" id="KW-1133">Transmembrane helix</keyword>
<dbReference type="InterPro" id="IPR004474">
    <property type="entry name" value="LytR_CpsA_psr"/>
</dbReference>
<dbReference type="Pfam" id="PF03816">
    <property type="entry name" value="LytR_cpsA_psr"/>
    <property type="match status" value="1"/>
</dbReference>
<feature type="compositionally biased region" description="Low complexity" evidence="2">
    <location>
        <begin position="412"/>
        <end position="431"/>
    </location>
</feature>
<feature type="region of interest" description="Disordered" evidence="2">
    <location>
        <begin position="1"/>
        <end position="23"/>
    </location>
</feature>
<feature type="transmembrane region" description="Helical" evidence="3">
    <location>
        <begin position="60"/>
        <end position="83"/>
    </location>
</feature>
<evidence type="ECO:0000313" key="6">
    <source>
        <dbReference type="Proteomes" id="UP001317779"/>
    </source>
</evidence>
<feature type="domain" description="Cell envelope-related transcriptional attenuator" evidence="4">
    <location>
        <begin position="142"/>
        <end position="299"/>
    </location>
</feature>
<evidence type="ECO:0000313" key="5">
    <source>
        <dbReference type="EMBL" id="BDV31988.1"/>
    </source>
</evidence>
<dbReference type="NCBIfam" id="TIGR00350">
    <property type="entry name" value="lytR_cpsA_psr"/>
    <property type="match status" value="1"/>
</dbReference>
<keyword evidence="3" id="KW-0812">Transmembrane</keyword>
<feature type="region of interest" description="Disordered" evidence="2">
    <location>
        <begin position="401"/>
        <end position="459"/>
    </location>
</feature>
<dbReference type="Gene3D" id="3.40.630.190">
    <property type="entry name" value="LCP protein"/>
    <property type="match status" value="1"/>
</dbReference>
<dbReference type="PANTHER" id="PTHR33392:SF6">
    <property type="entry name" value="POLYISOPRENYL-TEICHOIC ACID--PEPTIDOGLYCAN TEICHOIC ACID TRANSFERASE TAGU"/>
    <property type="match status" value="1"/>
</dbReference>
<dbReference type="InterPro" id="IPR050922">
    <property type="entry name" value="LytR/CpsA/Psr_CW_biosynth"/>
</dbReference>
<name>A0ABM8E204_9MICO</name>
<gene>
    <name evidence="5" type="ORF">Microterr_26480</name>
</gene>
<reference evidence="5 6" key="1">
    <citation type="submission" date="2022-12" db="EMBL/GenBank/DDBJ databases">
        <title>Microbacterium terricola strain KV-448 chromosome, complete genome.</title>
        <authorList>
            <person name="Oshima T."/>
            <person name="Moriya T."/>
            <person name="Bessho Y."/>
        </authorList>
    </citation>
    <scope>NUCLEOTIDE SEQUENCE [LARGE SCALE GENOMIC DNA]</scope>
    <source>
        <strain evidence="5 6">KV-448</strain>
    </source>
</reference>